<keyword evidence="10 14" id="KW-0067">ATP-binding</keyword>
<reference evidence="17" key="2">
    <citation type="submission" date="2021-04" db="EMBL/GenBank/DDBJ databases">
        <authorList>
            <person name="Gilroy R."/>
        </authorList>
    </citation>
    <scope>NUCLEOTIDE SEQUENCE</scope>
    <source>
        <strain evidence="17">ChiBcec16_6824</strain>
    </source>
</reference>
<comment type="subunit">
    <text evidence="14">Homohexamer.</text>
</comment>
<evidence type="ECO:0000256" key="14">
    <source>
        <dbReference type="HAMAP-Rule" id="MF_01458"/>
    </source>
</evidence>
<dbReference type="GO" id="GO:0030163">
    <property type="term" value="P:protein catabolic process"/>
    <property type="evidence" value="ECO:0007669"/>
    <property type="project" value="UniProtKB-UniRule"/>
</dbReference>
<evidence type="ECO:0000259" key="16">
    <source>
        <dbReference type="SMART" id="SM00382"/>
    </source>
</evidence>
<dbReference type="Pfam" id="PF06480">
    <property type="entry name" value="FtsH_ext"/>
    <property type="match status" value="1"/>
</dbReference>
<dbReference type="GO" id="GO:0004176">
    <property type="term" value="F:ATP-dependent peptidase activity"/>
    <property type="evidence" value="ECO:0007669"/>
    <property type="project" value="InterPro"/>
</dbReference>
<evidence type="ECO:0000256" key="6">
    <source>
        <dbReference type="ARBA" id="ARBA00022723"/>
    </source>
</evidence>
<evidence type="ECO:0000256" key="15">
    <source>
        <dbReference type="RuleBase" id="RU003651"/>
    </source>
</evidence>
<dbReference type="HAMAP" id="MF_01458">
    <property type="entry name" value="FtsH"/>
    <property type="match status" value="1"/>
</dbReference>
<evidence type="ECO:0000256" key="10">
    <source>
        <dbReference type="ARBA" id="ARBA00022840"/>
    </source>
</evidence>
<comment type="similarity">
    <text evidence="14">In the central section; belongs to the AAA ATPase family.</text>
</comment>
<dbReference type="GO" id="GO:0005524">
    <property type="term" value="F:ATP binding"/>
    <property type="evidence" value="ECO:0007669"/>
    <property type="project" value="UniProtKB-UniRule"/>
</dbReference>
<dbReference type="InterPro" id="IPR005936">
    <property type="entry name" value="FtsH"/>
</dbReference>
<dbReference type="EC" id="3.4.24.-" evidence="14"/>
<dbReference type="Gene3D" id="1.20.58.760">
    <property type="entry name" value="Peptidase M41"/>
    <property type="match status" value="1"/>
</dbReference>
<evidence type="ECO:0000256" key="5">
    <source>
        <dbReference type="ARBA" id="ARBA00022692"/>
    </source>
</evidence>
<dbReference type="Gene3D" id="1.10.8.60">
    <property type="match status" value="1"/>
</dbReference>
<feature type="binding site" evidence="14">
    <location>
        <position position="436"/>
    </location>
    <ligand>
        <name>Zn(2+)</name>
        <dbReference type="ChEBI" id="CHEBI:29105"/>
        <note>catalytic</note>
    </ligand>
</feature>
<dbReference type="PROSITE" id="PS00674">
    <property type="entry name" value="AAA"/>
    <property type="match status" value="1"/>
</dbReference>
<comment type="similarity">
    <text evidence="2 14">In the C-terminal section; belongs to the peptidase M41 family.</text>
</comment>
<dbReference type="Pfam" id="PF17862">
    <property type="entry name" value="AAA_lid_3"/>
    <property type="match status" value="1"/>
</dbReference>
<keyword evidence="13 14" id="KW-0472">Membrane</keyword>
<comment type="cofactor">
    <cofactor evidence="14">
        <name>Zn(2+)</name>
        <dbReference type="ChEBI" id="CHEBI:29105"/>
    </cofactor>
    <text evidence="14">Binds 1 zinc ion per subunit.</text>
</comment>
<dbReference type="InterPro" id="IPR003959">
    <property type="entry name" value="ATPase_AAA_core"/>
</dbReference>
<evidence type="ECO:0000313" key="18">
    <source>
        <dbReference type="Proteomes" id="UP000823868"/>
    </source>
</evidence>
<comment type="similarity">
    <text evidence="15">Belongs to the AAA ATPase family.</text>
</comment>
<dbReference type="GO" id="GO:0008270">
    <property type="term" value="F:zinc ion binding"/>
    <property type="evidence" value="ECO:0007669"/>
    <property type="project" value="UniProtKB-UniRule"/>
</dbReference>
<evidence type="ECO:0000256" key="11">
    <source>
        <dbReference type="ARBA" id="ARBA00022989"/>
    </source>
</evidence>
<dbReference type="InterPro" id="IPR003960">
    <property type="entry name" value="ATPase_AAA_CS"/>
</dbReference>
<dbReference type="EMBL" id="DXDX01000052">
    <property type="protein sequence ID" value="HIY20784.1"/>
    <property type="molecule type" value="Genomic_DNA"/>
</dbReference>
<evidence type="ECO:0000256" key="9">
    <source>
        <dbReference type="ARBA" id="ARBA00022833"/>
    </source>
</evidence>
<dbReference type="InterPro" id="IPR041569">
    <property type="entry name" value="AAA_lid_3"/>
</dbReference>
<dbReference type="InterPro" id="IPR000642">
    <property type="entry name" value="Peptidase_M41"/>
</dbReference>
<dbReference type="GO" id="GO:0004222">
    <property type="term" value="F:metalloendopeptidase activity"/>
    <property type="evidence" value="ECO:0007669"/>
    <property type="project" value="InterPro"/>
</dbReference>
<organism evidence="17 18">
    <name type="scientific">Candidatus Flavonifractor merdigallinarum</name>
    <dbReference type="NCBI Taxonomy" id="2838589"/>
    <lineage>
        <taxon>Bacteria</taxon>
        <taxon>Bacillati</taxon>
        <taxon>Bacillota</taxon>
        <taxon>Clostridia</taxon>
        <taxon>Eubacteriales</taxon>
        <taxon>Oscillospiraceae</taxon>
        <taxon>Flavonifractor</taxon>
    </lineage>
</organism>
<keyword evidence="11 14" id="KW-1133">Transmembrane helix</keyword>
<dbReference type="FunFam" id="3.40.50.300:FF:000001">
    <property type="entry name" value="ATP-dependent zinc metalloprotease FtsH"/>
    <property type="match status" value="1"/>
</dbReference>
<dbReference type="InterPro" id="IPR027417">
    <property type="entry name" value="P-loop_NTPase"/>
</dbReference>
<dbReference type="SUPFAM" id="SSF52540">
    <property type="entry name" value="P-loop containing nucleoside triphosphate hydrolases"/>
    <property type="match status" value="1"/>
</dbReference>
<feature type="transmembrane region" description="Helical" evidence="14">
    <location>
        <begin position="12"/>
        <end position="29"/>
    </location>
</feature>
<keyword evidence="6 14" id="KW-0479">Metal-binding</keyword>
<evidence type="ECO:0000256" key="8">
    <source>
        <dbReference type="ARBA" id="ARBA00022801"/>
    </source>
</evidence>
<keyword evidence="3 14" id="KW-1003">Cell membrane</keyword>
<evidence type="ECO:0000256" key="1">
    <source>
        <dbReference type="ARBA" id="ARBA00004370"/>
    </source>
</evidence>
<evidence type="ECO:0000256" key="7">
    <source>
        <dbReference type="ARBA" id="ARBA00022741"/>
    </source>
</evidence>
<dbReference type="PANTHER" id="PTHR23076:SF97">
    <property type="entry name" value="ATP-DEPENDENT ZINC METALLOPROTEASE YME1L1"/>
    <property type="match status" value="1"/>
</dbReference>
<feature type="binding site" evidence="14">
    <location>
        <begin position="209"/>
        <end position="216"/>
    </location>
    <ligand>
        <name>ATP</name>
        <dbReference type="ChEBI" id="CHEBI:30616"/>
    </ligand>
</feature>
<feature type="binding site" evidence="14">
    <location>
        <position position="509"/>
    </location>
    <ligand>
        <name>Zn(2+)</name>
        <dbReference type="ChEBI" id="CHEBI:29105"/>
        <note>catalytic</note>
    </ligand>
</feature>
<keyword evidence="8 14" id="KW-0378">Hydrolase</keyword>
<dbReference type="GO" id="GO:0016887">
    <property type="term" value="F:ATP hydrolysis activity"/>
    <property type="evidence" value="ECO:0007669"/>
    <property type="project" value="UniProtKB-UniRule"/>
</dbReference>
<dbReference type="GO" id="GO:0006508">
    <property type="term" value="P:proteolysis"/>
    <property type="evidence" value="ECO:0007669"/>
    <property type="project" value="UniProtKB-KW"/>
</dbReference>
<accession>A0A9D1Y725</accession>
<dbReference type="GO" id="GO:0005886">
    <property type="term" value="C:plasma membrane"/>
    <property type="evidence" value="ECO:0007669"/>
    <property type="project" value="UniProtKB-SubCell"/>
</dbReference>
<feature type="transmembrane region" description="Helical" evidence="14">
    <location>
        <begin position="110"/>
        <end position="131"/>
    </location>
</feature>
<proteinExistence type="inferred from homology"/>
<dbReference type="FunFam" id="1.20.58.760:FF:000001">
    <property type="entry name" value="ATP-dependent zinc metalloprotease FtsH"/>
    <property type="match status" value="1"/>
</dbReference>
<keyword evidence="12 14" id="KW-0482">Metalloprotease</keyword>
<reference evidence="17" key="1">
    <citation type="journal article" date="2021" name="PeerJ">
        <title>Extensive microbial diversity within the chicken gut microbiome revealed by metagenomics and culture.</title>
        <authorList>
            <person name="Gilroy R."/>
            <person name="Ravi A."/>
            <person name="Getino M."/>
            <person name="Pursley I."/>
            <person name="Horton D.L."/>
            <person name="Alikhan N.F."/>
            <person name="Baker D."/>
            <person name="Gharbi K."/>
            <person name="Hall N."/>
            <person name="Watson M."/>
            <person name="Adriaenssens E.M."/>
            <person name="Foster-Nyarko E."/>
            <person name="Jarju S."/>
            <person name="Secka A."/>
            <person name="Antonio M."/>
            <person name="Oren A."/>
            <person name="Chaudhuri R.R."/>
            <person name="La Ragione R."/>
            <person name="Hildebrand F."/>
            <person name="Pallen M.J."/>
        </authorList>
    </citation>
    <scope>NUCLEOTIDE SEQUENCE</scope>
    <source>
        <strain evidence="17">ChiBcec16_6824</strain>
    </source>
</reference>
<feature type="domain" description="AAA+ ATPase" evidence="16">
    <location>
        <begin position="201"/>
        <end position="341"/>
    </location>
</feature>
<keyword evidence="9 14" id="KW-0862">Zinc</keyword>
<evidence type="ECO:0000256" key="12">
    <source>
        <dbReference type="ARBA" id="ARBA00023049"/>
    </source>
</evidence>
<dbReference type="Pfam" id="PF00004">
    <property type="entry name" value="AAA"/>
    <property type="match status" value="1"/>
</dbReference>
<evidence type="ECO:0000256" key="13">
    <source>
        <dbReference type="ARBA" id="ARBA00023136"/>
    </source>
</evidence>
<name>A0A9D1Y725_9FIRM</name>
<gene>
    <name evidence="14 17" type="primary">ftsH</name>
    <name evidence="17" type="ORF">H9841_02645</name>
</gene>
<evidence type="ECO:0000256" key="4">
    <source>
        <dbReference type="ARBA" id="ARBA00022670"/>
    </source>
</evidence>
<dbReference type="SMART" id="SM00382">
    <property type="entry name" value="AAA"/>
    <property type="match status" value="1"/>
</dbReference>
<dbReference type="Pfam" id="PF01434">
    <property type="entry name" value="Peptidase_M41"/>
    <property type="match status" value="1"/>
</dbReference>
<dbReference type="AlphaFoldDB" id="A0A9D1Y725"/>
<dbReference type="PANTHER" id="PTHR23076">
    <property type="entry name" value="METALLOPROTEASE M41 FTSH"/>
    <property type="match status" value="1"/>
</dbReference>
<feature type="active site" evidence="14">
    <location>
        <position position="433"/>
    </location>
</feature>
<comment type="function">
    <text evidence="14">Acts as a processive, ATP-dependent zinc metallopeptidase for both cytoplasmic and membrane proteins. Plays a role in the quality control of integral membrane proteins.</text>
</comment>
<keyword evidence="5 14" id="KW-0812">Transmembrane</keyword>
<dbReference type="Gene3D" id="3.40.50.300">
    <property type="entry name" value="P-loop containing nucleotide triphosphate hydrolases"/>
    <property type="match status" value="1"/>
</dbReference>
<dbReference type="NCBIfam" id="TIGR01241">
    <property type="entry name" value="FtsH_fam"/>
    <property type="match status" value="1"/>
</dbReference>
<evidence type="ECO:0000256" key="3">
    <source>
        <dbReference type="ARBA" id="ARBA00022475"/>
    </source>
</evidence>
<dbReference type="InterPro" id="IPR011546">
    <property type="entry name" value="Pept_M41_FtsH_extracell"/>
</dbReference>
<protein>
    <recommendedName>
        <fullName evidence="14">ATP-dependent zinc metalloprotease FtsH</fullName>
        <ecNumber evidence="14">3.4.24.-</ecNumber>
    </recommendedName>
</protein>
<comment type="caution">
    <text evidence="17">The sequence shown here is derived from an EMBL/GenBank/DDBJ whole genome shotgun (WGS) entry which is preliminary data.</text>
</comment>
<keyword evidence="4 14" id="KW-0645">Protease</keyword>
<keyword evidence="7 14" id="KW-0547">Nucleotide-binding</keyword>
<dbReference type="InterPro" id="IPR003593">
    <property type="entry name" value="AAA+_ATPase"/>
</dbReference>
<dbReference type="SUPFAM" id="SSF140990">
    <property type="entry name" value="FtsH protease domain-like"/>
    <property type="match status" value="1"/>
</dbReference>
<dbReference type="Proteomes" id="UP000823868">
    <property type="component" value="Unassembled WGS sequence"/>
</dbReference>
<comment type="subcellular location">
    <subcellularLocation>
        <location evidence="14">Cell membrane</location>
        <topology evidence="14">Multi-pass membrane protein</topology>
        <orientation evidence="14">Cytoplasmic side</orientation>
    </subcellularLocation>
    <subcellularLocation>
        <location evidence="1">Membrane</location>
    </subcellularLocation>
</comment>
<dbReference type="InterPro" id="IPR037219">
    <property type="entry name" value="Peptidase_M41-like"/>
</dbReference>
<feature type="binding site" evidence="14">
    <location>
        <position position="432"/>
    </location>
    <ligand>
        <name>Zn(2+)</name>
        <dbReference type="ChEBI" id="CHEBI:29105"/>
        <note>catalytic</note>
    </ligand>
</feature>
<sequence>MKEVKRSKKPLIFYYGIVLLALFLFNMLVTPQLLSAQVTEVDYGVFLQMAKNGQLSKVQVTDGEIVFADKNDPPNFYKTGRMEDLFLVDRLQQAGITEYGTPIIQQMNPLLQFLLSWVLPIALFIGVGQLMTRQLNKRMLQNGGLGGAMSFGKSNAKVYVQSTEGIRFSDVAGEDEAKELLGEIVDYLHNPDKYAAIGASIPKGALLVGPPGTGKTLLAKAVAGEAEVPFFSISGSEFVEMFVGAGAAKVRDLFKQANEKAPCIVFIDEIDTIGKKRDGAGAIGGNDEREQTLNQLLTEMDGFDGRKGVIILAATNRPDSLDPALLRPGRFDRRIPVELPDLKGREDILKVHAKKVKMDESVDLSAIAKVAAGASGAELANIINEAALRAVRSGRSLVTQSDLEESVEVVIAGYQKKNAILTDQEKRIVAYHEIGHALVAALQSHSAPVTKITIIPRTSGALGYTMQVEQDNHSLLSREELENKIATFTGGRVAEDLIFHSVTTGASNDIEQATKLARAMITRYGMEDDIGMVALETVNNQYLGGDTSLACSAETAAQVDRKVIELVKRQYQKAEGLLREHMRDLNALAQYLYEHETITGEEFMGLLKDLNTTV</sequence>
<evidence type="ECO:0000313" key="17">
    <source>
        <dbReference type="EMBL" id="HIY20784.1"/>
    </source>
</evidence>
<evidence type="ECO:0000256" key="2">
    <source>
        <dbReference type="ARBA" id="ARBA00010044"/>
    </source>
</evidence>
<dbReference type="CDD" id="cd19501">
    <property type="entry name" value="RecA-like_FtsH"/>
    <property type="match status" value="1"/>
</dbReference>
<dbReference type="FunFam" id="1.10.8.60:FF:000083">
    <property type="entry name" value="ATP-dependent zinc metalloprotease FtsH"/>
    <property type="match status" value="1"/>
</dbReference>